<proteinExistence type="predicted"/>
<feature type="compositionally biased region" description="Polar residues" evidence="1">
    <location>
        <begin position="355"/>
        <end position="364"/>
    </location>
</feature>
<protein>
    <submittedName>
        <fullName evidence="2">Uncharacterized protein</fullName>
    </submittedName>
</protein>
<accession>A0AAE0XSE8</accession>
<sequence>MHSCPEDDEIERPRNMMEMVNGDDAWKEIGLRIKWTEPSLPSDFNVTLGQPLRLRVCVEAKKDVSDSGDEISAFCWTNVRFAENTCGLWKDIKLFENPKCRCENPAGVISHVFQGSLAPARDDVYRITFNVKWKQFMVWANYFQVDTLVFVSQNFTDDGQIPLSVPVNFPCDHNLEHGDTRDLSMPDPTKGSVPAVPAPYFSPKAQVSDTCLSIEDDEVIEVRIQALDYSQTRHIAAEEKKASTVEITEIIEGDDTIAVHDVEADDEAMVESYVEEGNEEIPAQDVEAGSEEMAAQDVESGNEEMAAQNVEASDEGMAEQDVEAADEAMAVQDVEAGDDAVAELGVEAPMAQETLPDNTENTEVTGDDHPGNESEATTTKLDGGEAGEEQTQEVSDPAEEDIELEAQEALSESQRHEEDVELMVMW</sequence>
<gene>
    <name evidence="2" type="ORF">RRG08_023611</name>
</gene>
<dbReference type="AlphaFoldDB" id="A0AAE0XSE8"/>
<organism evidence="2 3">
    <name type="scientific">Elysia crispata</name>
    <name type="common">lettuce slug</name>
    <dbReference type="NCBI Taxonomy" id="231223"/>
    <lineage>
        <taxon>Eukaryota</taxon>
        <taxon>Metazoa</taxon>
        <taxon>Spiralia</taxon>
        <taxon>Lophotrochozoa</taxon>
        <taxon>Mollusca</taxon>
        <taxon>Gastropoda</taxon>
        <taxon>Heterobranchia</taxon>
        <taxon>Euthyneura</taxon>
        <taxon>Panpulmonata</taxon>
        <taxon>Sacoglossa</taxon>
        <taxon>Placobranchoidea</taxon>
        <taxon>Plakobranchidae</taxon>
        <taxon>Elysia</taxon>
    </lineage>
</organism>
<dbReference type="EMBL" id="JAWDGP010007701">
    <property type="protein sequence ID" value="KAK3708201.1"/>
    <property type="molecule type" value="Genomic_DNA"/>
</dbReference>
<evidence type="ECO:0000313" key="2">
    <source>
        <dbReference type="EMBL" id="KAK3708201.1"/>
    </source>
</evidence>
<dbReference type="Proteomes" id="UP001283361">
    <property type="component" value="Unassembled WGS sequence"/>
</dbReference>
<reference evidence="2" key="1">
    <citation type="journal article" date="2023" name="G3 (Bethesda)">
        <title>A reference genome for the long-term kleptoplast-retaining sea slug Elysia crispata morphotype clarki.</title>
        <authorList>
            <person name="Eastman K.E."/>
            <person name="Pendleton A.L."/>
            <person name="Shaikh M.A."/>
            <person name="Suttiyut T."/>
            <person name="Ogas R."/>
            <person name="Tomko P."/>
            <person name="Gavelis G."/>
            <person name="Widhalm J.R."/>
            <person name="Wisecaver J.H."/>
        </authorList>
    </citation>
    <scope>NUCLEOTIDE SEQUENCE</scope>
    <source>
        <strain evidence="2">ECLA1</strain>
    </source>
</reference>
<comment type="caution">
    <text evidence="2">The sequence shown here is derived from an EMBL/GenBank/DDBJ whole genome shotgun (WGS) entry which is preliminary data.</text>
</comment>
<feature type="region of interest" description="Disordered" evidence="1">
    <location>
        <begin position="349"/>
        <end position="400"/>
    </location>
</feature>
<name>A0AAE0XSE8_9GAST</name>
<keyword evidence="3" id="KW-1185">Reference proteome</keyword>
<evidence type="ECO:0000256" key="1">
    <source>
        <dbReference type="SAM" id="MobiDB-lite"/>
    </source>
</evidence>
<evidence type="ECO:0000313" key="3">
    <source>
        <dbReference type="Proteomes" id="UP001283361"/>
    </source>
</evidence>
<feature type="compositionally biased region" description="Acidic residues" evidence="1">
    <location>
        <begin position="385"/>
        <end position="400"/>
    </location>
</feature>